<organism evidence="1">
    <name type="scientific">Fervidicoccus fontis</name>
    <dbReference type="NCBI Taxonomy" id="683846"/>
    <lineage>
        <taxon>Archaea</taxon>
        <taxon>Thermoproteota</taxon>
        <taxon>Thermoprotei</taxon>
        <taxon>Fervidicoccales</taxon>
        <taxon>Fervidicoccaceae</taxon>
        <taxon>Fervidicoccus</taxon>
    </lineage>
</organism>
<reference evidence="1" key="1">
    <citation type="journal article" date="2020" name="mSystems">
        <title>Genome- and Community-Level Interaction Insights into Carbon Utilization and Element Cycling Functions of Hydrothermarchaeota in Hydrothermal Sediment.</title>
        <authorList>
            <person name="Zhou Z."/>
            <person name="Liu Y."/>
            <person name="Xu W."/>
            <person name="Pan J."/>
            <person name="Luo Z.H."/>
            <person name="Li M."/>
        </authorList>
    </citation>
    <scope>NUCLEOTIDE SEQUENCE [LARGE SCALE GENOMIC DNA]</scope>
    <source>
        <strain evidence="1">SpSt-1116</strain>
    </source>
</reference>
<protein>
    <submittedName>
        <fullName evidence="1">Uncharacterized protein</fullName>
    </submittedName>
</protein>
<evidence type="ECO:0000313" key="1">
    <source>
        <dbReference type="EMBL" id="HHQ81011.1"/>
    </source>
</evidence>
<sequence length="32" mass="3609">MCGRGDRRNKASRKAFKCRECGFTFNASALRA</sequence>
<name>A0A7J3ZLP0_9CREN</name>
<proteinExistence type="predicted"/>
<comment type="caution">
    <text evidence="1">The sequence shown here is derived from an EMBL/GenBank/DDBJ whole genome shotgun (WGS) entry which is preliminary data.</text>
</comment>
<gene>
    <name evidence="1" type="ORF">ENM78_06150</name>
</gene>
<dbReference type="EMBL" id="DRZC01000080">
    <property type="protein sequence ID" value="HHQ81011.1"/>
    <property type="molecule type" value="Genomic_DNA"/>
</dbReference>
<dbReference type="AlphaFoldDB" id="A0A7J3ZLP0"/>
<accession>A0A7J3ZLP0</accession>